<dbReference type="PANTHER" id="PTHR15162:SF7">
    <property type="entry name" value="SUCCINYLGLUTAMATE DESUCCINYLASE"/>
    <property type="match status" value="1"/>
</dbReference>
<comment type="caution">
    <text evidence="6">The sequence shown here is derived from an EMBL/GenBank/DDBJ whole genome shotgun (WGS) entry which is preliminary data.</text>
</comment>
<gene>
    <name evidence="6" type="ORF">BST85_04020</name>
</gene>
<evidence type="ECO:0000259" key="5">
    <source>
        <dbReference type="Pfam" id="PF24827"/>
    </source>
</evidence>
<evidence type="ECO:0000256" key="3">
    <source>
        <dbReference type="ARBA" id="ARBA00022801"/>
    </source>
</evidence>
<comment type="cofactor">
    <cofactor evidence="1">
        <name>Zn(2+)</name>
        <dbReference type="ChEBI" id="CHEBI:29105"/>
    </cofactor>
</comment>
<dbReference type="GO" id="GO:0005829">
    <property type="term" value="C:cytosol"/>
    <property type="evidence" value="ECO:0007669"/>
    <property type="project" value="TreeGrafter"/>
</dbReference>
<dbReference type="Gene3D" id="3.40.630.10">
    <property type="entry name" value="Zn peptidases"/>
    <property type="match status" value="1"/>
</dbReference>
<evidence type="ECO:0000256" key="4">
    <source>
        <dbReference type="ARBA" id="ARBA00022833"/>
    </source>
</evidence>
<evidence type="ECO:0000256" key="1">
    <source>
        <dbReference type="ARBA" id="ARBA00001947"/>
    </source>
</evidence>
<sequence length="400" mass="45762">MTQVHSKALKRSVTVDRILGHYRGSKPGPVLVFFGGIHGNEPAGVFALHRVFEFLNSTAPEFAGEIIAITGNLSALQLGVRYQRVDLNREWTRSNLEKIDQSAPNDLLEDQQELMEINQILQKLTLSRKGPFYFFDLHTTSSETIPFLTVNDSLLIREFTYQYPAPIILGIEEYLDGPLLSYVNELGYVAFGFEGGQHDELASIANRQAFIYLSMVFTGAIDKANINYKKYHHTLAKHNRRLRSICEIIHRHLVTCRNDFEMLPGFTNFQPIHKGQHLANCPSGPINDPKDGKIFMPLYQGKGDDGYFIIRPVPKLFMTLSAWARHIRMDRFLPLLPGVEWANGNKDELVVDLKTARFLARPLLHLMGYRSKWMDETHLRAKNREAASRTEEYLSSPWMN</sequence>
<accession>A0A2S7KNG8</accession>
<dbReference type="Pfam" id="PF24827">
    <property type="entry name" value="AstE_AspA_cat"/>
    <property type="match status" value="1"/>
</dbReference>
<evidence type="ECO:0000313" key="6">
    <source>
        <dbReference type="EMBL" id="PQB04161.1"/>
    </source>
</evidence>
<dbReference type="Proteomes" id="UP000239800">
    <property type="component" value="Unassembled WGS sequence"/>
</dbReference>
<dbReference type="EMBL" id="MQUB01000001">
    <property type="protein sequence ID" value="PQB04161.1"/>
    <property type="molecule type" value="Genomic_DNA"/>
</dbReference>
<proteinExistence type="predicted"/>
<protein>
    <recommendedName>
        <fullName evidence="5">Succinylglutamate desuccinylase/Aspartoacylase catalytic domain-containing protein</fullName>
    </recommendedName>
</protein>
<keyword evidence="4" id="KW-0862">Zinc</keyword>
<keyword evidence="7" id="KW-1185">Reference proteome</keyword>
<evidence type="ECO:0000256" key="2">
    <source>
        <dbReference type="ARBA" id="ARBA00022723"/>
    </source>
</evidence>
<organism evidence="6 7">
    <name type="scientific">Aureitalea marina</name>
    <dbReference type="NCBI Taxonomy" id="930804"/>
    <lineage>
        <taxon>Bacteria</taxon>
        <taxon>Pseudomonadati</taxon>
        <taxon>Bacteroidota</taxon>
        <taxon>Flavobacteriia</taxon>
        <taxon>Flavobacteriales</taxon>
        <taxon>Flavobacteriaceae</taxon>
        <taxon>Aureitalea</taxon>
    </lineage>
</organism>
<dbReference type="SUPFAM" id="SSF53187">
    <property type="entry name" value="Zn-dependent exopeptidases"/>
    <property type="match status" value="1"/>
</dbReference>
<dbReference type="PANTHER" id="PTHR15162">
    <property type="entry name" value="ASPARTOACYLASE"/>
    <property type="match status" value="1"/>
</dbReference>
<dbReference type="GO" id="GO:0046872">
    <property type="term" value="F:metal ion binding"/>
    <property type="evidence" value="ECO:0007669"/>
    <property type="project" value="UniProtKB-KW"/>
</dbReference>
<feature type="domain" description="Succinylglutamate desuccinylase/Aspartoacylase catalytic" evidence="5">
    <location>
        <begin position="27"/>
        <end position="148"/>
    </location>
</feature>
<name>A0A2S7KNG8_9FLAO</name>
<evidence type="ECO:0000313" key="7">
    <source>
        <dbReference type="Proteomes" id="UP000239800"/>
    </source>
</evidence>
<dbReference type="InterPro" id="IPR055438">
    <property type="entry name" value="AstE_AspA_cat"/>
</dbReference>
<dbReference type="GO" id="GO:0016788">
    <property type="term" value="F:hydrolase activity, acting on ester bonds"/>
    <property type="evidence" value="ECO:0007669"/>
    <property type="project" value="InterPro"/>
</dbReference>
<dbReference type="InterPro" id="IPR050178">
    <property type="entry name" value="AspA/AstE_fam"/>
</dbReference>
<keyword evidence="3" id="KW-0378">Hydrolase</keyword>
<reference evidence="6 7" key="1">
    <citation type="submission" date="2016-11" db="EMBL/GenBank/DDBJ databases">
        <title>Trade-off between light-utilization and light-protection in marine flavobacteria.</title>
        <authorList>
            <person name="Kumagai Y."/>
        </authorList>
    </citation>
    <scope>NUCLEOTIDE SEQUENCE [LARGE SCALE GENOMIC DNA]</scope>
    <source>
        <strain evidence="6 7">NBRC 107741</strain>
    </source>
</reference>
<dbReference type="AlphaFoldDB" id="A0A2S7KNG8"/>
<keyword evidence="2" id="KW-0479">Metal-binding</keyword>